<dbReference type="PANTHER" id="PTHR40619:SF3">
    <property type="entry name" value="FUNGAL STAND N-TERMINAL GOODBYE DOMAIN-CONTAINING PROTEIN"/>
    <property type="match status" value="1"/>
</dbReference>
<dbReference type="AlphaFoldDB" id="A0A395HKG5"/>
<keyword evidence="3" id="KW-1185">Reference proteome</keyword>
<feature type="compositionally biased region" description="Acidic residues" evidence="1">
    <location>
        <begin position="706"/>
        <end position="715"/>
    </location>
</feature>
<dbReference type="Proteomes" id="UP000248961">
    <property type="component" value="Unassembled WGS sequence"/>
</dbReference>
<evidence type="ECO:0000313" key="2">
    <source>
        <dbReference type="EMBL" id="RAL07999.1"/>
    </source>
</evidence>
<dbReference type="GeneID" id="37202939"/>
<dbReference type="OrthoDB" id="5419927at2759"/>
<name>A0A395HKG5_ASPHC</name>
<sequence length="715" mass="81161">MIVYPGDSEPRMASKNCSTAGMPAATTARFISEEGVKVHQGLGGWSEFDDQRAQFDSPKPYINLEGILKDHVQSVLGINPAECSWDAIFDKVTETEKEWKEGNGARAIFAKVWLKVGENREMIDPWINLIPDSYGLAVVKSGIAVVLNLAAKSAETRQRILTTFQEIQTVIVDVKGKRQSFHTDPNVSKSAKDLYFAVVDAIESLLCSLPSRHFLGRERISKGTGGFRITSNSKIRRHEEPPEQALQRVKESVRLFQVAVARCRDAHIETIERYSRDTYREVGVMRWDQKQTEINTRGISADVQVVKNGIESVSIDIREVKAGVEDGGKRHLEIIQLIQREEERLTHFIETQSQMMGNSQDARNQMLQFLLEDWRKERSLNLQLQQRLFVAETEGCSRRDRSSPAVISFARLLEVLVQSPSSQSCQSFPNENQSLDYGAAFGQPNDDLEIVLGKKAMFGVQVQSQAQSILQDARFLQWMNQEHPDLLLVDANLRAFALDNVSPISLFCATFVLSMAEVRPEEVVTHFFCGLHCTASLKDYWAGPNGLLRSLICQLLMILHRRDLLSMDFLNSRSFVKQLEEHELYSLCILLHQLVRQFPSETTVYCILDAVCCFDKDLYRSFQVLTTVIEYLHTIVQDDSLRARFKVLMTNADQSTRRLRQQVDVKQHITLSSQYLSALQVISDQSVAAGISRPSTPSVVDVGEWKDDDEEEYEW</sequence>
<accession>A0A395HKG5</accession>
<protein>
    <submittedName>
        <fullName evidence="2">Uncharacterized protein</fullName>
    </submittedName>
</protein>
<reference evidence="2 3" key="1">
    <citation type="submission" date="2018-02" db="EMBL/GenBank/DDBJ databases">
        <title>The genomes of Aspergillus section Nigri reveals drivers in fungal speciation.</title>
        <authorList>
            <consortium name="DOE Joint Genome Institute"/>
            <person name="Vesth T.C."/>
            <person name="Nybo J."/>
            <person name="Theobald S."/>
            <person name="Brandl J."/>
            <person name="Frisvad J.C."/>
            <person name="Nielsen K.F."/>
            <person name="Lyhne E.K."/>
            <person name="Kogle M.E."/>
            <person name="Kuo A."/>
            <person name="Riley R."/>
            <person name="Clum A."/>
            <person name="Nolan M."/>
            <person name="Lipzen A."/>
            <person name="Salamov A."/>
            <person name="Henrissat B."/>
            <person name="Wiebenga A."/>
            <person name="De vries R.P."/>
            <person name="Grigoriev I.V."/>
            <person name="Mortensen U.H."/>
            <person name="Andersen M.R."/>
            <person name="Baker S.E."/>
        </authorList>
    </citation>
    <scope>NUCLEOTIDE SEQUENCE [LARGE SCALE GENOMIC DNA]</scope>
    <source>
        <strain evidence="2 3">CBS 101889</strain>
    </source>
</reference>
<dbReference type="STRING" id="1450537.A0A395HKG5"/>
<proteinExistence type="predicted"/>
<dbReference type="RefSeq" id="XP_025547153.1">
    <property type="nucleotide sequence ID" value="XM_025698650.1"/>
</dbReference>
<dbReference type="EMBL" id="KZ824321">
    <property type="protein sequence ID" value="RAL07999.1"/>
    <property type="molecule type" value="Genomic_DNA"/>
</dbReference>
<organism evidence="2 3">
    <name type="scientific">Aspergillus homomorphus (strain CBS 101889)</name>
    <dbReference type="NCBI Taxonomy" id="1450537"/>
    <lineage>
        <taxon>Eukaryota</taxon>
        <taxon>Fungi</taxon>
        <taxon>Dikarya</taxon>
        <taxon>Ascomycota</taxon>
        <taxon>Pezizomycotina</taxon>
        <taxon>Eurotiomycetes</taxon>
        <taxon>Eurotiomycetidae</taxon>
        <taxon>Eurotiales</taxon>
        <taxon>Aspergillaceae</taxon>
        <taxon>Aspergillus</taxon>
        <taxon>Aspergillus subgen. Circumdati</taxon>
    </lineage>
</organism>
<evidence type="ECO:0000313" key="3">
    <source>
        <dbReference type="Proteomes" id="UP000248961"/>
    </source>
</evidence>
<gene>
    <name evidence="2" type="ORF">BO97DRAFT_446483</name>
</gene>
<dbReference type="PANTHER" id="PTHR40619">
    <property type="entry name" value="FUNGAL STAND N-TERMINAL GOODBYE DOMAIN-CONTAINING PROTEIN"/>
    <property type="match status" value="1"/>
</dbReference>
<feature type="region of interest" description="Disordered" evidence="1">
    <location>
        <begin position="692"/>
        <end position="715"/>
    </location>
</feature>
<evidence type="ECO:0000256" key="1">
    <source>
        <dbReference type="SAM" id="MobiDB-lite"/>
    </source>
</evidence>
<dbReference type="VEuPathDB" id="FungiDB:BO97DRAFT_446483"/>